<dbReference type="EMBL" id="JANATA010000001">
    <property type="protein sequence ID" value="MCP3427532.1"/>
    <property type="molecule type" value="Genomic_DNA"/>
</dbReference>
<accession>A0AA41X099</accession>
<keyword evidence="3" id="KW-1185">Reference proteome</keyword>
<dbReference type="RefSeq" id="WP_254097965.1">
    <property type="nucleotide sequence ID" value="NZ_JANATA010000001.1"/>
</dbReference>
<dbReference type="GO" id="GO:0036307">
    <property type="term" value="F:23S rRNA (adenine(2030)-N(6))-methyltransferase activity"/>
    <property type="evidence" value="ECO:0007669"/>
    <property type="project" value="UniProtKB-UniRule"/>
</dbReference>
<feature type="binding site" evidence="1">
    <location>
        <position position="162"/>
    </location>
    <ligand>
        <name>S-adenosyl-L-methionine</name>
        <dbReference type="ChEBI" id="CHEBI:59789"/>
    </ligand>
</feature>
<protein>
    <recommendedName>
        <fullName evidence="1">Ribosomal RNA large subunit methyltransferase J</fullName>
        <ecNumber evidence="1">2.1.1.266</ecNumber>
    </recommendedName>
    <alternativeName>
        <fullName evidence="1">23S rRNA (adenine(2030)-N6)-methyltransferase</fullName>
    </alternativeName>
    <alternativeName>
        <fullName evidence="1">23S rRNA m6A2030 methyltransferase</fullName>
    </alternativeName>
</protein>
<comment type="catalytic activity">
    <reaction evidence="1">
        <text>adenosine(2030) in 23S rRNA + S-adenosyl-L-methionine = N(6)-methyladenosine(2030) in 23S rRNA + S-adenosyl-L-homocysteine + H(+)</text>
        <dbReference type="Rhea" id="RHEA:43736"/>
        <dbReference type="Rhea" id="RHEA-COMP:10668"/>
        <dbReference type="Rhea" id="RHEA-COMP:10669"/>
        <dbReference type="ChEBI" id="CHEBI:15378"/>
        <dbReference type="ChEBI" id="CHEBI:57856"/>
        <dbReference type="ChEBI" id="CHEBI:59789"/>
        <dbReference type="ChEBI" id="CHEBI:74411"/>
        <dbReference type="ChEBI" id="CHEBI:74449"/>
        <dbReference type="EC" id="2.1.1.266"/>
    </reaction>
</comment>
<name>A0AA41X099_9ALTE</name>
<dbReference type="Proteomes" id="UP001165413">
    <property type="component" value="Unassembled WGS sequence"/>
</dbReference>
<keyword evidence="1" id="KW-0694">RNA-binding</keyword>
<dbReference type="GO" id="GO:0003723">
    <property type="term" value="F:RNA binding"/>
    <property type="evidence" value="ECO:0007669"/>
    <property type="project" value="UniProtKB-UniRule"/>
</dbReference>
<sequence length="289" mass="32095">MLSYQHIYHTGNHADILKHMTLLSTLGKLSQKTKPFTVIDTHGGAGLYPLAASEIQRSGEFASGAQHLVDASAVLEHPLLKEYVAVLLRCLQHGELPGSPYLLNSALRENDQMHVCELHPQAFAELQNNIGGKGVNLYQEDSFVGLKRLCPPLIKRGLVLIDPPYEQTAEYSWVKDALCENFPKWPTAAYLLWYPLLSSKAGPKSGLSEQLCHSLDHSIEAKNIAQFELYMTDFDATAVGMFGSGMLCINLPYGCFEEVHTSLNEVVEILNSVSSQRFVVRAKWLQVPN</sequence>
<feature type="binding site" evidence="1">
    <location>
        <position position="42"/>
    </location>
    <ligand>
        <name>S-adenosyl-L-methionine</name>
        <dbReference type="ChEBI" id="CHEBI:59789"/>
    </ligand>
</feature>
<gene>
    <name evidence="1 2" type="primary">rlmJ</name>
    <name evidence="2" type="ORF">NLF92_01060</name>
</gene>
<feature type="site" description="Interaction with substrate rRNA" evidence="1">
    <location>
        <position position="4"/>
    </location>
</feature>
<dbReference type="GO" id="GO:0070475">
    <property type="term" value="P:rRNA base methylation"/>
    <property type="evidence" value="ECO:0007669"/>
    <property type="project" value="UniProtKB-UniRule"/>
</dbReference>
<feature type="binding site" evidence="1">
    <location>
        <begin position="141"/>
        <end position="142"/>
    </location>
    <ligand>
        <name>S-adenosyl-L-methionine</name>
        <dbReference type="ChEBI" id="CHEBI:59789"/>
    </ligand>
</feature>
<evidence type="ECO:0000313" key="2">
    <source>
        <dbReference type="EMBL" id="MCP3427532.1"/>
    </source>
</evidence>
<comment type="caution">
    <text evidence="2">The sequence shown here is derived from an EMBL/GenBank/DDBJ whole genome shotgun (WGS) entry which is preliminary data.</text>
</comment>
<dbReference type="Pfam" id="PF04378">
    <property type="entry name" value="RsmJ"/>
    <property type="match status" value="1"/>
</dbReference>
<dbReference type="InterPro" id="IPR029063">
    <property type="entry name" value="SAM-dependent_MTases_sf"/>
</dbReference>
<feature type="binding site" evidence="1">
    <location>
        <position position="117"/>
    </location>
    <ligand>
        <name>S-adenosyl-L-methionine</name>
        <dbReference type="ChEBI" id="CHEBI:59789"/>
    </ligand>
</feature>
<keyword evidence="1" id="KW-0949">S-adenosyl-L-methionine</keyword>
<feature type="binding site" evidence="1">
    <location>
        <position position="19"/>
    </location>
    <ligand>
        <name>S-adenosyl-L-methionine</name>
        <dbReference type="ChEBI" id="CHEBI:59789"/>
    </ligand>
</feature>
<feature type="binding site" evidence="1">
    <location>
        <position position="99"/>
    </location>
    <ligand>
        <name>S-adenosyl-L-methionine</name>
        <dbReference type="ChEBI" id="CHEBI:59789"/>
    </ligand>
</feature>
<comment type="subunit">
    <text evidence="1">Monomer.</text>
</comment>
<dbReference type="PANTHER" id="PTHR37426">
    <property type="entry name" value="RIBOSOMAL RNA LARGE SUBUNIT METHYLTRANSFERASE J"/>
    <property type="match status" value="1"/>
</dbReference>
<dbReference type="GO" id="GO:0005829">
    <property type="term" value="C:cytosol"/>
    <property type="evidence" value="ECO:0007669"/>
    <property type="project" value="TreeGrafter"/>
</dbReference>
<evidence type="ECO:0000313" key="3">
    <source>
        <dbReference type="Proteomes" id="UP001165413"/>
    </source>
</evidence>
<feature type="active site" description="Proton acceptor" evidence="1">
    <location>
        <position position="162"/>
    </location>
</feature>
<dbReference type="PANTHER" id="PTHR37426:SF1">
    <property type="entry name" value="RIBOSOMAL RNA LARGE SUBUNIT METHYLTRANSFERASE J"/>
    <property type="match status" value="1"/>
</dbReference>
<dbReference type="HAMAP" id="MF_00934">
    <property type="entry name" value="23SrRNA_methyltr_J"/>
    <property type="match status" value="1"/>
</dbReference>
<comment type="similarity">
    <text evidence="1">Belongs to the RlmJ family.</text>
</comment>
<keyword evidence="1" id="KW-0698">rRNA processing</keyword>
<proteinExistence type="inferred from homology"/>
<keyword evidence="1" id="KW-0489">Methyltransferase</keyword>
<dbReference type="Gene3D" id="3.40.50.150">
    <property type="entry name" value="Vaccinia Virus protein VP39"/>
    <property type="match status" value="1"/>
</dbReference>
<comment type="function">
    <text evidence="1">Specifically methylates the adenine in position 2030 of 23S rRNA.</text>
</comment>
<reference evidence="2" key="1">
    <citation type="submission" date="2022-07" db="EMBL/GenBank/DDBJ databases">
        <title>Characterization of the Novel Bacterium Alteromonas immobilis LMIT006 and Alteromonas gregis LMIT007.</title>
        <authorList>
            <person name="Lin X."/>
        </authorList>
    </citation>
    <scope>NUCLEOTIDE SEQUENCE</scope>
    <source>
        <strain evidence="2">LMIT007</strain>
    </source>
</reference>
<organism evidence="2 3">
    <name type="scientific">Opacimonas viscosa</name>
    <dbReference type="NCBI Taxonomy" id="2961944"/>
    <lineage>
        <taxon>Bacteria</taxon>
        <taxon>Pseudomonadati</taxon>
        <taxon>Pseudomonadota</taxon>
        <taxon>Gammaproteobacteria</taxon>
        <taxon>Alteromonadales</taxon>
        <taxon>Alteromonadaceae</taxon>
        <taxon>Opacimonas</taxon>
    </lineage>
</organism>
<dbReference type="EC" id="2.1.1.266" evidence="1"/>
<dbReference type="InterPro" id="IPR007473">
    <property type="entry name" value="RlmJ"/>
</dbReference>
<keyword evidence="1" id="KW-0808">Transferase</keyword>
<dbReference type="AlphaFoldDB" id="A0AA41X099"/>
<evidence type="ECO:0000256" key="1">
    <source>
        <dbReference type="HAMAP-Rule" id="MF_00934"/>
    </source>
</evidence>
<dbReference type="SUPFAM" id="SSF53335">
    <property type="entry name" value="S-adenosyl-L-methionine-dependent methyltransferases"/>
    <property type="match status" value="1"/>
</dbReference>